<feature type="compositionally biased region" description="Basic and acidic residues" evidence="4">
    <location>
        <begin position="845"/>
        <end position="858"/>
    </location>
</feature>
<dbReference type="InterPro" id="IPR055300">
    <property type="entry name" value="CWZF3/5/7"/>
</dbReference>
<reference evidence="6" key="1">
    <citation type="submission" date="2022-04" db="EMBL/GenBank/DDBJ databases">
        <title>Carnegiea gigantea Genome sequencing and assembly v2.</title>
        <authorList>
            <person name="Copetti D."/>
            <person name="Sanderson M.J."/>
            <person name="Burquez A."/>
            <person name="Wojciechowski M.F."/>
        </authorList>
    </citation>
    <scope>NUCLEOTIDE SEQUENCE</scope>
    <source>
        <strain evidence="6">SGP5-SGP5p</strain>
        <tissue evidence="6">Aerial part</tissue>
    </source>
</reference>
<comment type="caution">
    <text evidence="6">The sequence shown here is derived from an EMBL/GenBank/DDBJ whole genome shotgun (WGS) entry which is preliminary data.</text>
</comment>
<feature type="region of interest" description="Disordered" evidence="4">
    <location>
        <begin position="1227"/>
        <end position="1314"/>
    </location>
</feature>
<dbReference type="PANTHER" id="PTHR46524:SF7">
    <property type="entry name" value="CW-TYPE ZINC FINGER"/>
    <property type="match status" value="1"/>
</dbReference>
<dbReference type="Gene3D" id="3.30.40.100">
    <property type="match status" value="1"/>
</dbReference>
<evidence type="ECO:0000313" key="7">
    <source>
        <dbReference type="Proteomes" id="UP001153076"/>
    </source>
</evidence>
<feature type="compositionally biased region" description="Basic and acidic residues" evidence="4">
    <location>
        <begin position="353"/>
        <end position="364"/>
    </location>
</feature>
<feature type="compositionally biased region" description="Basic and acidic residues" evidence="4">
    <location>
        <begin position="426"/>
        <end position="436"/>
    </location>
</feature>
<dbReference type="GO" id="GO:0008270">
    <property type="term" value="F:zinc ion binding"/>
    <property type="evidence" value="ECO:0007669"/>
    <property type="project" value="UniProtKB-KW"/>
</dbReference>
<feature type="region of interest" description="Disordered" evidence="4">
    <location>
        <begin position="1439"/>
        <end position="1469"/>
    </location>
</feature>
<name>A0A9Q1K0B6_9CARY</name>
<accession>A0A9Q1K0B6</accession>
<feature type="compositionally biased region" description="Low complexity" evidence="4">
    <location>
        <begin position="1254"/>
        <end position="1269"/>
    </location>
</feature>
<feature type="region of interest" description="Disordered" evidence="4">
    <location>
        <begin position="1"/>
        <end position="24"/>
    </location>
</feature>
<feature type="region of interest" description="Disordered" evidence="4">
    <location>
        <begin position="353"/>
        <end position="374"/>
    </location>
</feature>
<feature type="region of interest" description="Disordered" evidence="4">
    <location>
        <begin position="791"/>
        <end position="942"/>
    </location>
</feature>
<dbReference type="PROSITE" id="PS51050">
    <property type="entry name" value="ZF_CW"/>
    <property type="match status" value="1"/>
</dbReference>
<keyword evidence="2" id="KW-0863">Zinc-finger</keyword>
<feature type="compositionally biased region" description="Basic residues" evidence="4">
    <location>
        <begin position="916"/>
        <end position="925"/>
    </location>
</feature>
<dbReference type="Proteomes" id="UP001153076">
    <property type="component" value="Unassembled WGS sequence"/>
</dbReference>
<feature type="compositionally biased region" description="Basic residues" evidence="4">
    <location>
        <begin position="805"/>
        <end position="815"/>
    </location>
</feature>
<organism evidence="6 7">
    <name type="scientific">Carnegiea gigantea</name>
    <dbReference type="NCBI Taxonomy" id="171969"/>
    <lineage>
        <taxon>Eukaryota</taxon>
        <taxon>Viridiplantae</taxon>
        <taxon>Streptophyta</taxon>
        <taxon>Embryophyta</taxon>
        <taxon>Tracheophyta</taxon>
        <taxon>Spermatophyta</taxon>
        <taxon>Magnoliopsida</taxon>
        <taxon>eudicotyledons</taxon>
        <taxon>Gunneridae</taxon>
        <taxon>Pentapetalae</taxon>
        <taxon>Caryophyllales</taxon>
        <taxon>Cactineae</taxon>
        <taxon>Cactaceae</taxon>
        <taxon>Cactoideae</taxon>
        <taxon>Echinocereeae</taxon>
        <taxon>Carnegiea</taxon>
    </lineage>
</organism>
<dbReference type="Pfam" id="PF07496">
    <property type="entry name" value="zf-CW"/>
    <property type="match status" value="1"/>
</dbReference>
<evidence type="ECO:0000256" key="3">
    <source>
        <dbReference type="ARBA" id="ARBA00022833"/>
    </source>
</evidence>
<evidence type="ECO:0000256" key="1">
    <source>
        <dbReference type="ARBA" id="ARBA00022723"/>
    </source>
</evidence>
<feature type="region of interest" description="Disordered" evidence="4">
    <location>
        <begin position="404"/>
        <end position="484"/>
    </location>
</feature>
<sequence length="1559" mass="170193">MDETELEEGEACGYQEDDDTSTDPDVALSYIDEKIQNVLGHFKKDFEGLVSVENLGAKYGIYGSFLPTYRRSPVRTHSRTPPRVQNHVALQSPTIVPVEGGNPNSSIQANALRSVRQENGSSLAHKSQSQNDLCRQTTRTQSMQSMKECTSKSELCDHKTLTVRIKVGSDNLSGKTSAAIYSGLGLEGSPLSFDDSPVESRVLLHGNGMLYEAHESPTQILQMMTSFPLYEGYLLSPLPYGLIELSERPKVLQSILAHTPFKANQENSVIGCPKDRKTSCGDNVTKLLDRKGFSLQVKRDSSDSHIGFDFLLKESDVDAVSCEELISDALKLPLLSSAGSTFIECAKASPKEKCHSETTKREHSVSSFFDGSLSGKPNHKGNSVGIVVHNEVIDASSEMINSSEKIGNNKGEAADRSTNADTVGTKSKEASKNELKKSRKRKGKKSIPCEGGQNQSSAGDKKKPKRSKAHGFTTRNEPTESGEGCAWEVKDRNCTDAENQACGSESKNSPMLKELSEGRDKYKDFFGDLNQLDDDLMDSAGVPSKDGLKTLHLVDEATLVYGNSSRERTSSSDICRATEAGIDHKGSSPDVGLSESDWPITFPAVGGINTHESWVCCGKCQKRRLLPPGTKVDSLPKKWICSMMNWLPDMNNCSISGEETTKALRARYQLPPENPNNSHAPNGRVRTGAAAADISDCVLPKDGKLIDKRRKTSKLFFQESPNQLLGSVKMGQRLAKDRTALDAKESPLRNELEFDQLTKSDDTFVKTNQHNKIDKQKDDWDLDGGHAKISMIESEREPNQVYPRISKKSKTRSKQTGHNDWDAAPDEGNKTLGVCPDYGFTTNTARDESRTSTHKLGDDSPNTSDKSTRPGVVTLHDTKSGGSSVACNKRKTDNFQPPNSAPSSGTLISDNEHFNKKNHRGYKSKRKEDSARNGKADKRVRSMLHHSLNNTDSFRKDSSCAQPVLVATSSSSKVSGSLKAKVYAQELKGSPVESVSSSPSRFLNSGKLIPGSKHILEKGEVHDVVKLAMGTPRNYSDDGCEGGSARSGHLRKDLTDTGFNNGSVKLSLIDLHGKANKSLQSGLTNVSASKIHYNGCAANLCAPTLDRCLNEVIAGLPNTHLSCSGKPCKDSSSLGEDDSDKGEFKTSEFCDNRQDQKPVYDKKERASEVRDQENCGSNLAKTKKDIISHKPEPSIHKSKAHLNYDEMRSSMKFDTEKNPDHLVSAFKGEKSQCLNPSDGEKNEIDDCPQQHQGTDMSSLSTDASASSLSKELPSKKADGQNGAPAIMSMHTRSNEHRIKNQGASSPLGRDGSSDAARNAIKEARNLKHLADRLKKSTGSSESTKFYFEAALKFLHGASLLESEKTENARHADTAESMEIYSSTAKLCEFCAREYERSKDMATAALAYKCMEVAYMRVICISHQSANKDQHELQTVLHIVPPGESPSSSASDIDSLNNSVSGGKAPLARSGESPRLAADLVITARNCPNFERFLSFAQNVNLAMEASRKSRIAFTAANISMDQLGSKEGFSSVKRALDFNFHDVDGLLRLVRLAKDVTSD</sequence>
<feature type="compositionally biased region" description="Basic and acidic residues" evidence="4">
    <location>
        <begin position="1141"/>
        <end position="1173"/>
    </location>
</feature>
<dbReference type="Pfam" id="PF24756">
    <property type="entry name" value="THD_CWZF3-5-7"/>
    <property type="match status" value="1"/>
</dbReference>
<evidence type="ECO:0000259" key="5">
    <source>
        <dbReference type="PROSITE" id="PS51050"/>
    </source>
</evidence>
<dbReference type="InterPro" id="IPR056406">
    <property type="entry name" value="THD_CWZF3/5/7"/>
</dbReference>
<protein>
    <recommendedName>
        <fullName evidence="5">CW-type domain-containing protein</fullName>
    </recommendedName>
</protein>
<feature type="compositionally biased region" description="Polar residues" evidence="4">
    <location>
        <begin position="416"/>
        <end position="425"/>
    </location>
</feature>
<feature type="domain" description="CW-type" evidence="5">
    <location>
        <begin position="608"/>
        <end position="661"/>
    </location>
</feature>
<evidence type="ECO:0000313" key="6">
    <source>
        <dbReference type="EMBL" id="KAJ8434420.1"/>
    </source>
</evidence>
<evidence type="ECO:0000256" key="2">
    <source>
        <dbReference type="ARBA" id="ARBA00022771"/>
    </source>
</evidence>
<keyword evidence="7" id="KW-1185">Reference proteome</keyword>
<proteinExistence type="predicted"/>
<dbReference type="OrthoDB" id="757982at2759"/>
<feature type="compositionally biased region" description="Polar residues" evidence="4">
    <location>
        <begin position="102"/>
        <end position="146"/>
    </location>
</feature>
<feature type="compositionally biased region" description="Acidic residues" evidence="4">
    <location>
        <begin position="1"/>
        <end position="22"/>
    </location>
</feature>
<dbReference type="InterPro" id="IPR011124">
    <property type="entry name" value="Znf_CW"/>
</dbReference>
<feature type="region of interest" description="Disordered" evidence="4">
    <location>
        <begin position="1124"/>
        <end position="1176"/>
    </location>
</feature>
<dbReference type="EMBL" id="JAKOGI010000479">
    <property type="protein sequence ID" value="KAJ8434420.1"/>
    <property type="molecule type" value="Genomic_DNA"/>
</dbReference>
<feature type="compositionally biased region" description="Low complexity" evidence="4">
    <location>
        <begin position="1444"/>
        <end position="1458"/>
    </location>
</feature>
<feature type="region of interest" description="Disordered" evidence="4">
    <location>
        <begin position="73"/>
        <end position="146"/>
    </location>
</feature>
<keyword evidence="3" id="KW-0862">Zinc</keyword>
<dbReference type="PANTHER" id="PTHR46524">
    <property type="entry name" value="CW-TYPE ZINC FINGER"/>
    <property type="match status" value="1"/>
</dbReference>
<feature type="compositionally biased region" description="Basic and acidic residues" evidence="4">
    <location>
        <begin position="926"/>
        <end position="940"/>
    </location>
</feature>
<gene>
    <name evidence="6" type="ORF">Cgig2_002622</name>
</gene>
<keyword evidence="1" id="KW-0479">Metal-binding</keyword>
<feature type="compositionally biased region" description="Polar residues" evidence="4">
    <location>
        <begin position="894"/>
        <end position="909"/>
    </location>
</feature>
<evidence type="ECO:0000256" key="4">
    <source>
        <dbReference type="SAM" id="MobiDB-lite"/>
    </source>
</evidence>